<evidence type="ECO:0000256" key="1">
    <source>
        <dbReference type="SAM" id="Phobius"/>
    </source>
</evidence>
<name>A0A132N9P2_9ACTN</name>
<comment type="caution">
    <text evidence="2">The sequence shown here is derived from an EMBL/GenBank/DDBJ whole genome shotgun (WGS) entry which is preliminary data.</text>
</comment>
<evidence type="ECO:0000313" key="3">
    <source>
        <dbReference type="Proteomes" id="UP000070598"/>
    </source>
</evidence>
<keyword evidence="1" id="KW-0812">Transmembrane</keyword>
<feature type="transmembrane region" description="Helical" evidence="1">
    <location>
        <begin position="110"/>
        <end position="128"/>
    </location>
</feature>
<reference evidence="3" key="1">
    <citation type="submission" date="2015-02" db="EMBL/GenBank/DDBJ databases">
        <title>Physiological reanalysis, assessment of diazotrophy, and genome sequences of multiple isolates of Streptomyces thermoautotrophicus.</title>
        <authorList>
            <person name="MacKellar D.C."/>
            <person name="Lieber L."/>
            <person name="Norman J."/>
            <person name="Bolger A."/>
            <person name="Tobin C."/>
            <person name="Murray J.W."/>
            <person name="Friesen M."/>
            <person name="Prell J."/>
        </authorList>
    </citation>
    <scope>NUCLEOTIDE SEQUENCE [LARGE SCALE GENOMIC DNA]</scope>
    <source>
        <strain evidence="3">UBT1</strain>
    </source>
</reference>
<feature type="transmembrane region" description="Helical" evidence="1">
    <location>
        <begin position="69"/>
        <end position="89"/>
    </location>
</feature>
<accession>A0A132N9P2</accession>
<protein>
    <submittedName>
        <fullName evidence="2">Fe-S oxidoreductase</fullName>
    </submittedName>
</protein>
<dbReference type="Proteomes" id="UP000070598">
    <property type="component" value="Unassembled WGS sequence"/>
</dbReference>
<organism evidence="2 3">
    <name type="scientific">Carbonactinospora thermoautotrophica</name>
    <dbReference type="NCBI Taxonomy" id="1469144"/>
    <lineage>
        <taxon>Bacteria</taxon>
        <taxon>Bacillati</taxon>
        <taxon>Actinomycetota</taxon>
        <taxon>Actinomycetes</taxon>
        <taxon>Kitasatosporales</taxon>
        <taxon>Carbonactinosporaceae</taxon>
        <taxon>Carbonactinospora</taxon>
    </lineage>
</organism>
<keyword evidence="1" id="KW-0472">Membrane</keyword>
<feature type="non-terminal residue" evidence="2">
    <location>
        <position position="129"/>
    </location>
</feature>
<proteinExistence type="predicted"/>
<dbReference type="AlphaFoldDB" id="A0A132N9P2"/>
<sequence length="129" mass="14101">MQLAAIIVSLVFTLVGVVLVVRTAAHIVSVVRAGQPAVGRTDDPGQRFVTMLRETLGHTRMLKWSLVGAAHWFVFVGFGFLFFTLVTAYGQLFDADFALPVIGHWAPYEITTELIAWTTLVSIAILIGV</sequence>
<evidence type="ECO:0000313" key="2">
    <source>
        <dbReference type="EMBL" id="KWX06730.1"/>
    </source>
</evidence>
<keyword evidence="1" id="KW-1133">Transmembrane helix</keyword>
<dbReference type="EMBL" id="JYIK01001090">
    <property type="protein sequence ID" value="KWX06730.1"/>
    <property type="molecule type" value="Genomic_DNA"/>
</dbReference>
<gene>
    <name evidence="2" type="ORF">TR74_21040</name>
</gene>